<dbReference type="FunFam" id="1.25.40.10:FF:001236">
    <property type="entry name" value="Pentatricopeptide repeat-containing protein At3g28660"/>
    <property type="match status" value="1"/>
</dbReference>
<dbReference type="NCBIfam" id="TIGR00756">
    <property type="entry name" value="PPR"/>
    <property type="match status" value="2"/>
</dbReference>
<gene>
    <name evidence="3" type="ORF">CCAM_LOCUS10991</name>
</gene>
<evidence type="ECO:0008006" key="5">
    <source>
        <dbReference type="Google" id="ProtNLM"/>
    </source>
</evidence>
<dbReference type="Pfam" id="PF01535">
    <property type="entry name" value="PPR"/>
    <property type="match status" value="4"/>
</dbReference>
<protein>
    <recommendedName>
        <fullName evidence="5">Pentacotripeptide-repeat region of PRORP domain-containing protein</fullName>
    </recommendedName>
</protein>
<dbReference type="PANTHER" id="PTHR47926:SF437">
    <property type="entry name" value="PENTACOTRIPEPTIDE-REPEAT REGION OF PRORP DOMAIN-CONTAINING PROTEIN"/>
    <property type="match status" value="1"/>
</dbReference>
<dbReference type="InterPro" id="IPR046848">
    <property type="entry name" value="E_motif"/>
</dbReference>
<evidence type="ECO:0000313" key="4">
    <source>
        <dbReference type="Proteomes" id="UP000595140"/>
    </source>
</evidence>
<evidence type="ECO:0000256" key="1">
    <source>
        <dbReference type="ARBA" id="ARBA00022737"/>
    </source>
</evidence>
<dbReference type="PANTHER" id="PTHR47926">
    <property type="entry name" value="PENTATRICOPEPTIDE REPEAT-CONTAINING PROTEIN"/>
    <property type="match status" value="1"/>
</dbReference>
<name>A0A484KX46_9ASTE</name>
<dbReference type="AlphaFoldDB" id="A0A484KX46"/>
<dbReference type="PROSITE" id="PS51375">
    <property type="entry name" value="PPR"/>
    <property type="match status" value="1"/>
</dbReference>
<reference evidence="3 4" key="1">
    <citation type="submission" date="2018-04" db="EMBL/GenBank/DDBJ databases">
        <authorList>
            <person name="Vogel A."/>
        </authorList>
    </citation>
    <scope>NUCLEOTIDE SEQUENCE [LARGE SCALE GENOMIC DNA]</scope>
</reference>
<organism evidence="3 4">
    <name type="scientific">Cuscuta campestris</name>
    <dbReference type="NCBI Taxonomy" id="132261"/>
    <lineage>
        <taxon>Eukaryota</taxon>
        <taxon>Viridiplantae</taxon>
        <taxon>Streptophyta</taxon>
        <taxon>Embryophyta</taxon>
        <taxon>Tracheophyta</taxon>
        <taxon>Spermatophyta</taxon>
        <taxon>Magnoliopsida</taxon>
        <taxon>eudicotyledons</taxon>
        <taxon>Gunneridae</taxon>
        <taxon>Pentapetalae</taxon>
        <taxon>asterids</taxon>
        <taxon>lamiids</taxon>
        <taxon>Solanales</taxon>
        <taxon>Convolvulaceae</taxon>
        <taxon>Cuscuteae</taxon>
        <taxon>Cuscuta</taxon>
        <taxon>Cuscuta subgen. Grammica</taxon>
        <taxon>Cuscuta sect. Cleistogrammica</taxon>
    </lineage>
</organism>
<keyword evidence="1" id="KW-0677">Repeat</keyword>
<dbReference type="FunFam" id="1.25.40.10:FF:000470">
    <property type="entry name" value="Pentatricopeptide repeat-containing protein At5g66520"/>
    <property type="match status" value="1"/>
</dbReference>
<dbReference type="OrthoDB" id="426361at2759"/>
<dbReference type="EMBL" id="OOIL02000779">
    <property type="protein sequence ID" value="VFQ69215.1"/>
    <property type="molecule type" value="Genomic_DNA"/>
</dbReference>
<evidence type="ECO:0000256" key="2">
    <source>
        <dbReference type="PROSITE-ProRule" id="PRU00708"/>
    </source>
</evidence>
<dbReference type="GO" id="GO:0003723">
    <property type="term" value="F:RNA binding"/>
    <property type="evidence" value="ECO:0007669"/>
    <property type="project" value="InterPro"/>
</dbReference>
<dbReference type="Pfam" id="PF12854">
    <property type="entry name" value="PPR_1"/>
    <property type="match status" value="1"/>
</dbReference>
<sequence length="544" mass="60237">MAWIEGNMWNTIKNGGKLSALLSNSRISRKFSSTLFSSYKVRDNRFRIWMWCMSLVKGCSNMLQFKVIHAIFMTNGLHHNTYAVSKLLEFCALSDSGDLSYASQLFSQTRTPNIFIYNTLIKAYSSSSQPHFALHYFGLLLHDNEALLPDDYTFPFVLIACTNGLMVPEGKKTHCLVVKNSMSYSNSHVQTALIRFYVGCKALDDAHKVFEEIPLIDVVQANVLMNGYVRNGLASKALSVLQSMSVCEVEPDEFCMTSGLTACAHLGALEQGKWIHGYIKNKKELQSDVFLGTALVDMYAKCGCIDTAVEVFEAMPKRSKHSWATLIRGLGVHGFPKRAIDCLNRMQEEDGLRPDTIVLLGVLAACTHSGLQKEGQLLLANMEPLYGVIPQHEHFSCVVDLLCRAGKLDEAVNLIRTMPMKPRASVWGALLSGCRAHNNVTLAELAVKELLLLEDGNEAEEGSAYVQLSNIYLAARQTDDARKIRRIIGDKGLKKTPGISAIEVDGEVNEFVSGDVSHPHLAQIHLVLGLMSLEHPPLVVNDTV</sequence>
<feature type="repeat" description="PPR" evidence="2">
    <location>
        <begin position="217"/>
        <end position="251"/>
    </location>
</feature>
<dbReference type="Proteomes" id="UP000595140">
    <property type="component" value="Unassembled WGS sequence"/>
</dbReference>
<dbReference type="InterPro" id="IPR002885">
    <property type="entry name" value="PPR_rpt"/>
</dbReference>
<keyword evidence="4" id="KW-1185">Reference proteome</keyword>
<dbReference type="Pfam" id="PF20431">
    <property type="entry name" value="E_motif"/>
    <property type="match status" value="1"/>
</dbReference>
<dbReference type="Gene3D" id="1.25.40.10">
    <property type="entry name" value="Tetratricopeptide repeat domain"/>
    <property type="match status" value="3"/>
</dbReference>
<dbReference type="GO" id="GO:0009451">
    <property type="term" value="P:RNA modification"/>
    <property type="evidence" value="ECO:0007669"/>
    <property type="project" value="InterPro"/>
</dbReference>
<dbReference type="InterPro" id="IPR046960">
    <property type="entry name" value="PPR_At4g14850-like_plant"/>
</dbReference>
<proteinExistence type="predicted"/>
<dbReference type="InterPro" id="IPR011990">
    <property type="entry name" value="TPR-like_helical_dom_sf"/>
</dbReference>
<evidence type="ECO:0000313" key="3">
    <source>
        <dbReference type="EMBL" id="VFQ69215.1"/>
    </source>
</evidence>
<accession>A0A484KX46</accession>